<sequence length="130" mass="14744">MRILIVEDDMVSRRFLQKFLKQYGECDVVVDGIEALDAFLFSLKANDPYSLICLDIMMPKVDGIKVLKSIRELEAQKGIEPEKRTKVIMTTALNSADLVQKAFELGCEGFASKPLDTVKFVEVMKKLRLI</sequence>
<dbReference type="PANTHER" id="PTHR43228:SF1">
    <property type="entry name" value="TWO-COMPONENT RESPONSE REGULATOR ARR22"/>
    <property type="match status" value="1"/>
</dbReference>
<reference evidence="5 6" key="1">
    <citation type="submission" date="2017-03" db="EMBL/GenBank/DDBJ databases">
        <title>Genome sequence of Clostridium hungatei DSM 14427.</title>
        <authorList>
            <person name="Poehlein A."/>
            <person name="Daniel R."/>
        </authorList>
    </citation>
    <scope>NUCLEOTIDE SEQUENCE [LARGE SCALE GENOMIC DNA]</scope>
    <source>
        <strain evidence="5 6">DSM 14427</strain>
    </source>
</reference>
<organism evidence="5 6">
    <name type="scientific">Ruminiclostridium hungatei</name>
    <name type="common">Clostridium hungatei</name>
    <dbReference type="NCBI Taxonomy" id="48256"/>
    <lineage>
        <taxon>Bacteria</taxon>
        <taxon>Bacillati</taxon>
        <taxon>Bacillota</taxon>
        <taxon>Clostridia</taxon>
        <taxon>Eubacteriales</taxon>
        <taxon>Oscillospiraceae</taxon>
        <taxon>Ruminiclostridium</taxon>
    </lineage>
</organism>
<dbReference type="EMBL" id="MZGX01000004">
    <property type="protein sequence ID" value="OPX45498.1"/>
    <property type="molecule type" value="Genomic_DNA"/>
</dbReference>
<accession>A0A1V4SNM5</accession>
<evidence type="ECO:0000313" key="5">
    <source>
        <dbReference type="EMBL" id="OPX45498.1"/>
    </source>
</evidence>
<dbReference type="Gene3D" id="3.40.50.2300">
    <property type="match status" value="1"/>
</dbReference>
<dbReference type="STRING" id="48256.CLHUN_08730"/>
<evidence type="ECO:0000256" key="2">
    <source>
        <dbReference type="ARBA" id="ARBA00024867"/>
    </source>
</evidence>
<dbReference type="CDD" id="cd17546">
    <property type="entry name" value="REC_hyHK_CKI1_RcsC-like"/>
    <property type="match status" value="1"/>
</dbReference>
<dbReference type="InterPro" id="IPR001789">
    <property type="entry name" value="Sig_transdc_resp-reg_receiver"/>
</dbReference>
<feature type="domain" description="Response regulatory" evidence="4">
    <location>
        <begin position="2"/>
        <end position="128"/>
    </location>
</feature>
<keyword evidence="6" id="KW-1185">Reference proteome</keyword>
<evidence type="ECO:0000313" key="6">
    <source>
        <dbReference type="Proteomes" id="UP000191554"/>
    </source>
</evidence>
<gene>
    <name evidence="5" type="primary">czcR</name>
    <name evidence="5" type="ORF">CLHUN_08730</name>
</gene>
<dbReference type="GO" id="GO:0000160">
    <property type="term" value="P:phosphorelay signal transduction system"/>
    <property type="evidence" value="ECO:0007669"/>
    <property type="project" value="InterPro"/>
</dbReference>
<comment type="caution">
    <text evidence="5">The sequence shown here is derived from an EMBL/GenBank/DDBJ whole genome shotgun (WGS) entry which is preliminary data.</text>
</comment>
<evidence type="ECO:0000256" key="3">
    <source>
        <dbReference type="PROSITE-ProRule" id="PRU00169"/>
    </source>
</evidence>
<keyword evidence="3" id="KW-0597">Phosphoprotein</keyword>
<evidence type="ECO:0000256" key="1">
    <source>
        <dbReference type="ARBA" id="ARBA00018672"/>
    </source>
</evidence>
<dbReference type="SUPFAM" id="SSF52172">
    <property type="entry name" value="CheY-like"/>
    <property type="match status" value="1"/>
</dbReference>
<comment type="function">
    <text evidence="2">May play the central regulatory role in sporulation. It may be an element of the effector pathway responsible for the activation of sporulation genes in response to nutritional stress. Spo0A may act in concert with spo0H (a sigma factor) to control the expression of some genes that are critical to the sporulation process.</text>
</comment>
<dbReference type="AlphaFoldDB" id="A0A1V4SNM5"/>
<dbReference type="RefSeq" id="WP_080063327.1">
    <property type="nucleotide sequence ID" value="NZ_MZGX01000004.1"/>
</dbReference>
<feature type="modified residue" description="4-aspartylphosphate" evidence="3">
    <location>
        <position position="55"/>
    </location>
</feature>
<name>A0A1V4SNM5_RUMHU</name>
<dbReference type="PANTHER" id="PTHR43228">
    <property type="entry name" value="TWO-COMPONENT RESPONSE REGULATOR"/>
    <property type="match status" value="1"/>
</dbReference>
<dbReference type="Proteomes" id="UP000191554">
    <property type="component" value="Unassembled WGS sequence"/>
</dbReference>
<proteinExistence type="predicted"/>
<dbReference type="InterPro" id="IPR011006">
    <property type="entry name" value="CheY-like_superfamily"/>
</dbReference>
<dbReference type="OrthoDB" id="9797769at2"/>
<dbReference type="Pfam" id="PF00072">
    <property type="entry name" value="Response_reg"/>
    <property type="match status" value="1"/>
</dbReference>
<protein>
    <recommendedName>
        <fullName evidence="1">Stage 0 sporulation protein A homolog</fullName>
    </recommendedName>
</protein>
<dbReference type="InterPro" id="IPR052048">
    <property type="entry name" value="ST_Response_Regulator"/>
</dbReference>
<dbReference type="SMART" id="SM00448">
    <property type="entry name" value="REC"/>
    <property type="match status" value="1"/>
</dbReference>
<evidence type="ECO:0000259" key="4">
    <source>
        <dbReference type="PROSITE" id="PS50110"/>
    </source>
</evidence>
<dbReference type="PROSITE" id="PS50110">
    <property type="entry name" value="RESPONSE_REGULATORY"/>
    <property type="match status" value="1"/>
</dbReference>